<evidence type="ECO:0000256" key="1">
    <source>
        <dbReference type="ARBA" id="ARBA00010617"/>
    </source>
</evidence>
<dbReference type="OrthoDB" id="9764248at2"/>
<keyword evidence="3 7" id="KW-0479">Metal-binding</keyword>
<evidence type="ECO:0000256" key="6">
    <source>
        <dbReference type="ARBA" id="ARBA00023033"/>
    </source>
</evidence>
<dbReference type="InterPro" id="IPR050196">
    <property type="entry name" value="Cytochrome_P450_Monoox"/>
</dbReference>
<evidence type="ECO:0000256" key="5">
    <source>
        <dbReference type="ARBA" id="ARBA00023004"/>
    </source>
</evidence>
<dbReference type="PANTHER" id="PTHR24291">
    <property type="entry name" value="CYTOCHROME P450 FAMILY 4"/>
    <property type="match status" value="1"/>
</dbReference>
<dbReference type="GO" id="GO:0020037">
    <property type="term" value="F:heme binding"/>
    <property type="evidence" value="ECO:0007669"/>
    <property type="project" value="InterPro"/>
</dbReference>
<keyword evidence="2 7" id="KW-0349">Heme</keyword>
<dbReference type="AlphaFoldDB" id="A0A0W0YGK1"/>
<gene>
    <name evidence="8" type="ORF">Lsai_2174</name>
</gene>
<evidence type="ECO:0000256" key="7">
    <source>
        <dbReference type="PIRSR" id="PIRSR602401-1"/>
    </source>
</evidence>
<dbReference type="Gene3D" id="1.10.630.10">
    <property type="entry name" value="Cytochrome P450"/>
    <property type="match status" value="1"/>
</dbReference>
<comment type="caution">
    <text evidence="8">The sequence shown here is derived from an EMBL/GenBank/DDBJ whole genome shotgun (WGS) entry which is preliminary data.</text>
</comment>
<evidence type="ECO:0000256" key="4">
    <source>
        <dbReference type="ARBA" id="ARBA00023002"/>
    </source>
</evidence>
<dbReference type="PANTHER" id="PTHR24291:SF50">
    <property type="entry name" value="BIFUNCTIONAL ALBAFLAVENONE MONOOXYGENASE_TERPENE SYNTHASE"/>
    <property type="match status" value="1"/>
</dbReference>
<dbReference type="EC" id="1.14.13.106" evidence="8"/>
<name>A0A0W0YGK1_9GAMM</name>
<dbReference type="GO" id="GO:0004497">
    <property type="term" value="F:monooxygenase activity"/>
    <property type="evidence" value="ECO:0007669"/>
    <property type="project" value="UniProtKB-KW"/>
</dbReference>
<dbReference type="Proteomes" id="UP000054621">
    <property type="component" value="Unassembled WGS sequence"/>
</dbReference>
<dbReference type="CDD" id="cd00302">
    <property type="entry name" value="cytochrome_P450"/>
    <property type="match status" value="1"/>
</dbReference>
<comment type="similarity">
    <text evidence="1">Belongs to the cytochrome P450 family.</text>
</comment>
<dbReference type="RefSeq" id="WP_027271795.1">
    <property type="nucleotide sequence ID" value="NZ_CAAAJE010000024.1"/>
</dbReference>
<dbReference type="Pfam" id="PF00067">
    <property type="entry name" value="p450"/>
    <property type="match status" value="1"/>
</dbReference>
<evidence type="ECO:0000256" key="3">
    <source>
        <dbReference type="ARBA" id="ARBA00022723"/>
    </source>
</evidence>
<keyword evidence="6 8" id="KW-0503">Monooxygenase</keyword>
<dbReference type="SUPFAM" id="SSF48264">
    <property type="entry name" value="Cytochrome P450"/>
    <property type="match status" value="1"/>
</dbReference>
<dbReference type="InterPro" id="IPR036396">
    <property type="entry name" value="Cyt_P450_sf"/>
</dbReference>
<dbReference type="InterPro" id="IPR001128">
    <property type="entry name" value="Cyt_P450"/>
</dbReference>
<comment type="cofactor">
    <cofactor evidence="7">
        <name>heme</name>
        <dbReference type="ChEBI" id="CHEBI:30413"/>
    </cofactor>
</comment>
<dbReference type="EMBL" id="LNYV01000034">
    <property type="protein sequence ID" value="KTD56044.1"/>
    <property type="molecule type" value="Genomic_DNA"/>
</dbReference>
<accession>A0A0W0YGK1</accession>
<sequence>MLREGSFKPRWLPLKAISYFHKAPIRFMSQVAYRYGDIASFKFFNQHLWIIRQPEFAAALVKNSDFAKSPLIFKQLYPVTGRQGLVQLDNSSWQLRIPSIKAPFSIQGLNDFLPLIIDNIENVLQQLNQGLVNIYPLIMKMTMNNILGMLGVEGRPDVTPIISDMLILNKLCGNRMRQLVRWPLFLPLPSHRTMSKKTDALRTKLRLLLQTASIRANSPLHQLQLHWSSSECIDHLSTFLFAGFETTSSSITTALYYLAQDPELQEAIREEGGYHGKLSVQSMRQWSWTHALYCETLRMYPPAYMLARQPTIDILQDTLIFKDNDLIVVNIHGIHRHEHYWCRPKAFDVRRHLNNSPFANKAFMPFGLGKRICTGHHLAMTESMLTLSLICQHFQLTTPNIIKPMMNTEITLHPRSQIWLNCEPR</sequence>
<dbReference type="GO" id="GO:0005506">
    <property type="term" value="F:iron ion binding"/>
    <property type="evidence" value="ECO:0007669"/>
    <property type="project" value="InterPro"/>
</dbReference>
<evidence type="ECO:0000256" key="2">
    <source>
        <dbReference type="ARBA" id="ARBA00022617"/>
    </source>
</evidence>
<evidence type="ECO:0000313" key="8">
    <source>
        <dbReference type="EMBL" id="KTD56044.1"/>
    </source>
</evidence>
<keyword evidence="4 8" id="KW-0560">Oxidoreductase</keyword>
<dbReference type="PATRIC" id="fig|28087.4.peg.2342"/>
<organism evidence="8 9">
    <name type="scientific">Legionella sainthelensi</name>
    <dbReference type="NCBI Taxonomy" id="28087"/>
    <lineage>
        <taxon>Bacteria</taxon>
        <taxon>Pseudomonadati</taxon>
        <taxon>Pseudomonadota</taxon>
        <taxon>Gammaproteobacteria</taxon>
        <taxon>Legionellales</taxon>
        <taxon>Legionellaceae</taxon>
        <taxon>Legionella</taxon>
    </lineage>
</organism>
<dbReference type="eggNOG" id="COG2124">
    <property type="taxonomic scope" value="Bacteria"/>
</dbReference>
<proteinExistence type="inferred from homology"/>
<feature type="binding site" description="axial binding residue" evidence="7">
    <location>
        <position position="373"/>
    </location>
    <ligand>
        <name>heme</name>
        <dbReference type="ChEBI" id="CHEBI:30413"/>
    </ligand>
    <ligandPart>
        <name>Fe</name>
        <dbReference type="ChEBI" id="CHEBI:18248"/>
    </ligandPart>
</feature>
<keyword evidence="5 7" id="KW-0408">Iron</keyword>
<protein>
    <submittedName>
        <fullName evidence="8">Epi-isozizaene 5-monooxygenase/(E)-beta-farnesene synthase</fullName>
        <ecNumber evidence="8">1.14.13.106</ecNumber>
    </submittedName>
</protein>
<reference evidence="8 9" key="1">
    <citation type="submission" date="2015-11" db="EMBL/GenBank/DDBJ databases">
        <title>Genomic analysis of 38 Legionella species identifies large and diverse effector repertoires.</title>
        <authorList>
            <person name="Burstein D."/>
            <person name="Amaro F."/>
            <person name="Zusman T."/>
            <person name="Lifshitz Z."/>
            <person name="Cohen O."/>
            <person name="Gilbert J.A."/>
            <person name="Pupko T."/>
            <person name="Shuman H.A."/>
            <person name="Segal G."/>
        </authorList>
    </citation>
    <scope>NUCLEOTIDE SEQUENCE [LARGE SCALE GENOMIC DNA]</scope>
    <source>
        <strain evidence="8 9">Mt.St.Helens-4</strain>
    </source>
</reference>
<dbReference type="PRINTS" id="PR00463">
    <property type="entry name" value="EP450I"/>
</dbReference>
<dbReference type="STRING" id="28087.Lsai_2174"/>
<dbReference type="PRINTS" id="PR00385">
    <property type="entry name" value="P450"/>
</dbReference>
<dbReference type="InterPro" id="IPR002401">
    <property type="entry name" value="Cyt_P450_E_grp-I"/>
</dbReference>
<dbReference type="GO" id="GO:0016705">
    <property type="term" value="F:oxidoreductase activity, acting on paired donors, with incorporation or reduction of molecular oxygen"/>
    <property type="evidence" value="ECO:0007669"/>
    <property type="project" value="InterPro"/>
</dbReference>
<evidence type="ECO:0000313" key="9">
    <source>
        <dbReference type="Proteomes" id="UP000054621"/>
    </source>
</evidence>